<dbReference type="STRING" id="1428628.WN71_037160"/>
<name>A0A1J4NKQ7_9ACTN</name>
<sequence length="258" mass="28017">MHDIQNEPDHRGIAIDEVGISSLRYPLTFDDGHTRHHGIADISVTVALQADRRGTHMSRMIALIHDEVATLTPQELPPVLKRGLALLDAPALTLTLALPFATRVTAPASGRESWQTHDVKVTGRIDEDGCTVTTAVTTDVTSLCPCSKAISDYGAHNQRSEITLAVTGSGDTPYPLPVHDMVDLLRSAGSAPVIPLIKRPDERAVTMQAYDHPAFVEDMIRDISLTCREKALPHTVTAKNLESIHSHDATATLHWTPA</sequence>
<dbReference type="InterPro" id="IPR003801">
    <property type="entry name" value="GTP_cyclohydrolase_FolE2/MptA"/>
</dbReference>
<dbReference type="GO" id="GO:0003934">
    <property type="term" value="F:GTP cyclohydrolase I activity"/>
    <property type="evidence" value="ECO:0007669"/>
    <property type="project" value="InterPro"/>
</dbReference>
<reference evidence="2" key="1">
    <citation type="submission" date="2016-10" db="EMBL/GenBank/DDBJ databases">
        <title>Genome sequence of Streptomyces mangrovisoli MUSC 149.</title>
        <authorList>
            <person name="Lee L.-H."/>
            <person name="Ser H.-L."/>
        </authorList>
    </citation>
    <scope>NUCLEOTIDE SEQUENCE [LARGE SCALE GENOMIC DNA]</scope>
    <source>
        <strain evidence="2">MUSC 149</strain>
    </source>
</reference>
<evidence type="ECO:0000313" key="2">
    <source>
        <dbReference type="EMBL" id="OIJ62883.1"/>
    </source>
</evidence>
<dbReference type="OrthoDB" id="9774824at2"/>
<evidence type="ECO:0000256" key="1">
    <source>
        <dbReference type="ARBA" id="ARBA00022801"/>
    </source>
</evidence>
<accession>A0A1J4NKQ7</accession>
<dbReference type="Pfam" id="PF02649">
    <property type="entry name" value="GCHY-1"/>
    <property type="match status" value="1"/>
</dbReference>
<comment type="caution">
    <text evidence="2">The sequence shown here is derived from an EMBL/GenBank/DDBJ whole genome shotgun (WGS) entry which is preliminary data.</text>
</comment>
<dbReference type="Gene3D" id="3.10.270.10">
    <property type="entry name" value="Urate Oxidase"/>
    <property type="match status" value="1"/>
</dbReference>
<protein>
    <submittedName>
        <fullName evidence="2">GTP cyclohydrolase</fullName>
    </submittedName>
</protein>
<gene>
    <name evidence="2" type="ORF">WN71_037160</name>
</gene>
<dbReference type="PANTHER" id="PTHR36445">
    <property type="entry name" value="GTP CYCLOHYDROLASE MPTA"/>
    <property type="match status" value="1"/>
</dbReference>
<dbReference type="PANTHER" id="PTHR36445:SF1">
    <property type="entry name" value="GTP CYCLOHYDROLASE MPTA"/>
    <property type="match status" value="1"/>
</dbReference>
<dbReference type="RefSeq" id="WP_046584754.1">
    <property type="nucleotide sequence ID" value="NZ_LAVA02000126.1"/>
</dbReference>
<dbReference type="Proteomes" id="UP000034196">
    <property type="component" value="Unassembled WGS sequence"/>
</dbReference>
<dbReference type="AlphaFoldDB" id="A0A1J4NKQ7"/>
<proteinExistence type="predicted"/>
<organism evidence="2 3">
    <name type="scientific">Streptomyces mangrovisoli</name>
    <dbReference type="NCBI Taxonomy" id="1428628"/>
    <lineage>
        <taxon>Bacteria</taxon>
        <taxon>Bacillati</taxon>
        <taxon>Actinomycetota</taxon>
        <taxon>Actinomycetes</taxon>
        <taxon>Kitasatosporales</taxon>
        <taxon>Streptomycetaceae</taxon>
        <taxon>Streptomyces</taxon>
    </lineage>
</organism>
<keyword evidence="3" id="KW-1185">Reference proteome</keyword>
<keyword evidence="1" id="KW-0378">Hydrolase</keyword>
<evidence type="ECO:0000313" key="3">
    <source>
        <dbReference type="Proteomes" id="UP000034196"/>
    </source>
</evidence>
<dbReference type="EMBL" id="LAVA02000126">
    <property type="protein sequence ID" value="OIJ62883.1"/>
    <property type="molecule type" value="Genomic_DNA"/>
</dbReference>